<sequence>MIYEATFQKETTILIFSIVDELGRVRDDDVDDNGGNKDDDDNMPNGKPAPIGFASGRATGNGSDAKTGLYGTACKNPDVSSSKVVKKAHYVLKKVEMTFYEVENEIYFFH</sequence>
<name>A0A078I8H1_BRANA</name>
<dbReference type="PaxDb" id="3708-A0A078I8H1"/>
<evidence type="ECO:0000313" key="2">
    <source>
        <dbReference type="EMBL" id="CDY46151.1"/>
    </source>
</evidence>
<protein>
    <submittedName>
        <fullName evidence="2">BnaA04g14390D protein</fullName>
    </submittedName>
</protein>
<organism evidence="2 3">
    <name type="scientific">Brassica napus</name>
    <name type="common">Rape</name>
    <dbReference type="NCBI Taxonomy" id="3708"/>
    <lineage>
        <taxon>Eukaryota</taxon>
        <taxon>Viridiplantae</taxon>
        <taxon>Streptophyta</taxon>
        <taxon>Embryophyta</taxon>
        <taxon>Tracheophyta</taxon>
        <taxon>Spermatophyta</taxon>
        <taxon>Magnoliopsida</taxon>
        <taxon>eudicotyledons</taxon>
        <taxon>Gunneridae</taxon>
        <taxon>Pentapetalae</taxon>
        <taxon>rosids</taxon>
        <taxon>malvids</taxon>
        <taxon>Brassicales</taxon>
        <taxon>Brassicaceae</taxon>
        <taxon>Brassiceae</taxon>
        <taxon>Brassica</taxon>
    </lineage>
</organism>
<accession>A0A078I8H1</accession>
<gene>
    <name evidence="2" type="primary">BnaA04g14390D</name>
    <name evidence="2" type="ORF">GSBRNA2T00083329001</name>
</gene>
<dbReference type="Gramene" id="CDY46151">
    <property type="protein sequence ID" value="CDY46151"/>
    <property type="gene ID" value="GSBRNA2T00083329001"/>
</dbReference>
<evidence type="ECO:0000313" key="3">
    <source>
        <dbReference type="Proteomes" id="UP000028999"/>
    </source>
</evidence>
<dbReference type="Proteomes" id="UP000028999">
    <property type="component" value="Unassembled WGS sequence"/>
</dbReference>
<dbReference type="EMBL" id="LK032651">
    <property type="protein sequence ID" value="CDY46151.1"/>
    <property type="molecule type" value="Genomic_DNA"/>
</dbReference>
<reference evidence="2 3" key="1">
    <citation type="journal article" date="2014" name="Science">
        <title>Plant genetics. Early allopolyploid evolution in the post-Neolithic Brassica napus oilseed genome.</title>
        <authorList>
            <person name="Chalhoub B."/>
            <person name="Denoeud F."/>
            <person name="Liu S."/>
            <person name="Parkin I.A."/>
            <person name="Tang H."/>
            <person name="Wang X."/>
            <person name="Chiquet J."/>
            <person name="Belcram H."/>
            <person name="Tong C."/>
            <person name="Samans B."/>
            <person name="Correa M."/>
            <person name="Da Silva C."/>
            <person name="Just J."/>
            <person name="Falentin C."/>
            <person name="Koh C.S."/>
            <person name="Le Clainche I."/>
            <person name="Bernard M."/>
            <person name="Bento P."/>
            <person name="Noel B."/>
            <person name="Labadie K."/>
            <person name="Alberti A."/>
            <person name="Charles M."/>
            <person name="Arnaud D."/>
            <person name="Guo H."/>
            <person name="Daviaud C."/>
            <person name="Alamery S."/>
            <person name="Jabbari K."/>
            <person name="Zhao M."/>
            <person name="Edger P.P."/>
            <person name="Chelaifa H."/>
            <person name="Tack D."/>
            <person name="Lassalle G."/>
            <person name="Mestiri I."/>
            <person name="Schnel N."/>
            <person name="Le Paslier M.C."/>
            <person name="Fan G."/>
            <person name="Renault V."/>
            <person name="Bayer P.E."/>
            <person name="Golicz A.A."/>
            <person name="Manoli S."/>
            <person name="Lee T.H."/>
            <person name="Thi V.H."/>
            <person name="Chalabi S."/>
            <person name="Hu Q."/>
            <person name="Fan C."/>
            <person name="Tollenaere R."/>
            <person name="Lu Y."/>
            <person name="Battail C."/>
            <person name="Shen J."/>
            <person name="Sidebottom C.H."/>
            <person name="Wang X."/>
            <person name="Canaguier A."/>
            <person name="Chauveau A."/>
            <person name="Berard A."/>
            <person name="Deniot G."/>
            <person name="Guan M."/>
            <person name="Liu Z."/>
            <person name="Sun F."/>
            <person name="Lim Y.P."/>
            <person name="Lyons E."/>
            <person name="Town C.D."/>
            <person name="Bancroft I."/>
            <person name="Wang X."/>
            <person name="Meng J."/>
            <person name="Ma J."/>
            <person name="Pires J.C."/>
            <person name="King G.J."/>
            <person name="Brunel D."/>
            <person name="Delourme R."/>
            <person name="Renard M."/>
            <person name="Aury J.M."/>
            <person name="Adams K.L."/>
            <person name="Batley J."/>
            <person name="Snowdon R.J."/>
            <person name="Tost J."/>
            <person name="Edwards D."/>
            <person name="Zhou Y."/>
            <person name="Hua W."/>
            <person name="Sharpe A.G."/>
            <person name="Paterson A.H."/>
            <person name="Guan C."/>
            <person name="Wincker P."/>
        </authorList>
    </citation>
    <scope>NUCLEOTIDE SEQUENCE [LARGE SCALE GENOMIC DNA]</scope>
    <source>
        <strain evidence="3">cv. Darmor-bzh</strain>
    </source>
</reference>
<feature type="region of interest" description="Disordered" evidence="1">
    <location>
        <begin position="26"/>
        <end position="60"/>
    </location>
</feature>
<feature type="compositionally biased region" description="Acidic residues" evidence="1">
    <location>
        <begin position="28"/>
        <end position="42"/>
    </location>
</feature>
<keyword evidence="3" id="KW-1185">Reference proteome</keyword>
<dbReference type="AlphaFoldDB" id="A0A078I8H1"/>
<proteinExistence type="predicted"/>
<evidence type="ECO:0000256" key="1">
    <source>
        <dbReference type="SAM" id="MobiDB-lite"/>
    </source>
</evidence>